<organism evidence="1 2">
    <name type="scientific">Rhodopirellula baltica (strain DSM 10527 / NCIMB 13988 / SH1)</name>
    <dbReference type="NCBI Taxonomy" id="243090"/>
    <lineage>
        <taxon>Bacteria</taxon>
        <taxon>Pseudomonadati</taxon>
        <taxon>Planctomycetota</taxon>
        <taxon>Planctomycetia</taxon>
        <taxon>Pirellulales</taxon>
        <taxon>Pirellulaceae</taxon>
        <taxon>Rhodopirellula</taxon>
    </lineage>
</organism>
<name>Q7UH77_RHOBA</name>
<dbReference type="Pfam" id="PF07081">
    <property type="entry name" value="DUF1349"/>
    <property type="match status" value="1"/>
</dbReference>
<evidence type="ECO:0000313" key="1">
    <source>
        <dbReference type="EMBL" id="CAD78099.1"/>
    </source>
</evidence>
<dbReference type="PATRIC" id="fig|243090.15.peg.2270"/>
<dbReference type="EnsemblBacteria" id="CAD78099">
    <property type="protein sequence ID" value="CAD78099"/>
    <property type="gene ID" value="RB4798"/>
</dbReference>
<dbReference type="KEGG" id="rba:RB4798"/>
<sequence>MNGCFNLPGGKLMLIQSNRYRSSSYSGMCIAFVLSITTICIADVKAQSLSKFEADAGGESRISVFDSFDGKAVVKWDVVRPDATHASLVDNPGKLTIKTQRGSIHRKEKTSTYGDGIQAKNIYLIDNPAAKEAGFVVATRVSGFTPKERFQQAGLIFYNDDDNYFKWGYEFDWKSNGGQKFCVLTENDAVSRFEYLNSPTGLNDYWLRVIKRGDVYECSYSIDGKYFDVLCERKWSSGAPAKIGLIAKNGGSSVAAELDAQFEFFSFQSPLPRHLDALR</sequence>
<gene>
    <name evidence="1" type="ordered locus">RB4798</name>
</gene>
<protein>
    <recommendedName>
        <fullName evidence="3">DUF1349 domain-containing protein</fullName>
    </recommendedName>
</protein>
<dbReference type="eggNOG" id="COG3506">
    <property type="taxonomic scope" value="Bacteria"/>
</dbReference>
<dbReference type="Proteomes" id="UP000001025">
    <property type="component" value="Chromosome"/>
</dbReference>
<reference evidence="1 2" key="1">
    <citation type="journal article" date="2003" name="Proc. Natl. Acad. Sci. U.S.A.">
        <title>Complete genome sequence of the marine planctomycete Pirellula sp. strain 1.</title>
        <authorList>
            <person name="Gloeckner F.O."/>
            <person name="Kube M."/>
            <person name="Bauer M."/>
            <person name="Teeling H."/>
            <person name="Lombardot T."/>
            <person name="Ludwig W."/>
            <person name="Gade D."/>
            <person name="Beck A."/>
            <person name="Borzym K."/>
            <person name="Heitmann K."/>
            <person name="Rabus R."/>
            <person name="Schlesner H."/>
            <person name="Amann R."/>
            <person name="Reinhardt R."/>
        </authorList>
    </citation>
    <scope>NUCLEOTIDE SEQUENCE [LARGE SCALE GENOMIC DNA]</scope>
    <source>
        <strain evidence="2">DSM 10527 / NCIMB 13988 / SH1</strain>
    </source>
</reference>
<dbReference type="OrthoDB" id="284165at2"/>
<proteinExistence type="predicted"/>
<dbReference type="STRING" id="243090.RB4798"/>
<evidence type="ECO:0008006" key="3">
    <source>
        <dbReference type="Google" id="ProtNLM"/>
    </source>
</evidence>
<dbReference type="InterPro" id="IPR013320">
    <property type="entry name" value="ConA-like_dom_sf"/>
</dbReference>
<dbReference type="SUPFAM" id="SSF49899">
    <property type="entry name" value="Concanavalin A-like lectins/glucanases"/>
    <property type="match status" value="1"/>
</dbReference>
<dbReference type="AlphaFoldDB" id="Q7UH77"/>
<dbReference type="InParanoid" id="Q7UH77"/>
<keyword evidence="2" id="KW-1185">Reference proteome</keyword>
<accession>Q7UH77</accession>
<dbReference type="HOGENOM" id="CLU_997075_0_0_0"/>
<dbReference type="Gene3D" id="2.60.120.200">
    <property type="match status" value="1"/>
</dbReference>
<evidence type="ECO:0000313" key="2">
    <source>
        <dbReference type="Proteomes" id="UP000001025"/>
    </source>
</evidence>
<dbReference type="EMBL" id="BX294141">
    <property type="protein sequence ID" value="CAD78099.1"/>
    <property type="molecule type" value="Genomic_DNA"/>
</dbReference>
<dbReference type="InterPro" id="IPR009784">
    <property type="entry name" value="DUF1349"/>
</dbReference>